<dbReference type="Gene3D" id="1.10.530.10">
    <property type="match status" value="1"/>
</dbReference>
<proteinExistence type="predicted"/>
<dbReference type="Proteomes" id="UP001629230">
    <property type="component" value="Unassembled WGS sequence"/>
</dbReference>
<dbReference type="InterPro" id="IPR023346">
    <property type="entry name" value="Lysozyme-like_dom_sf"/>
</dbReference>
<gene>
    <name evidence="1" type="ORF">PQR57_25825</name>
</gene>
<dbReference type="RefSeq" id="WP_408179275.1">
    <property type="nucleotide sequence ID" value="NZ_JAQQEZ010000020.1"/>
</dbReference>
<name>A0ABW9AY95_9BURK</name>
<evidence type="ECO:0000313" key="2">
    <source>
        <dbReference type="Proteomes" id="UP001629230"/>
    </source>
</evidence>
<reference evidence="1 2" key="1">
    <citation type="journal article" date="2024" name="Chem. Sci.">
        <title>Discovery of megapolipeptins by genome mining of a Burkholderiales bacteria collection.</title>
        <authorList>
            <person name="Paulo B.S."/>
            <person name="Recchia M.J.J."/>
            <person name="Lee S."/>
            <person name="Fergusson C.H."/>
            <person name="Romanowski S.B."/>
            <person name="Hernandez A."/>
            <person name="Krull N."/>
            <person name="Liu D.Y."/>
            <person name="Cavanagh H."/>
            <person name="Bos A."/>
            <person name="Gray C.A."/>
            <person name="Murphy B.T."/>
            <person name="Linington R.G."/>
            <person name="Eustaquio A.S."/>
        </authorList>
    </citation>
    <scope>NUCLEOTIDE SEQUENCE [LARGE SCALE GENOMIC DNA]</scope>
    <source>
        <strain evidence="1 2">RL17-350-BIC-A</strain>
    </source>
</reference>
<keyword evidence="2" id="KW-1185">Reference proteome</keyword>
<dbReference type="SUPFAM" id="SSF53955">
    <property type="entry name" value="Lysozyme-like"/>
    <property type="match status" value="1"/>
</dbReference>
<accession>A0ABW9AY95</accession>
<protein>
    <submittedName>
        <fullName evidence="1">Uncharacterized protein</fullName>
    </submittedName>
</protein>
<sequence>MSELYNGDPFEYFRRYERAKNYVGWLGNVEWNDGGKFRGRGFKQLTGRANYGMYFSYRGWVAPQSVGARWWHDPRWWGFNPPYSSGQHANLLPIHDTTTIASLVASLKPPVIDNPEVVADEPLTSIDTAGFFWANNRLLPIADSDNVIQLTNKVRRDHAQSPSDFPADAHFDQRQSETLRIKGILL</sequence>
<dbReference type="EMBL" id="JAQQEZ010000020">
    <property type="protein sequence ID" value="MFM0004431.1"/>
    <property type="molecule type" value="Genomic_DNA"/>
</dbReference>
<evidence type="ECO:0000313" key="1">
    <source>
        <dbReference type="EMBL" id="MFM0004431.1"/>
    </source>
</evidence>
<organism evidence="1 2">
    <name type="scientific">Paraburkholderia dipogonis</name>
    <dbReference type="NCBI Taxonomy" id="1211383"/>
    <lineage>
        <taxon>Bacteria</taxon>
        <taxon>Pseudomonadati</taxon>
        <taxon>Pseudomonadota</taxon>
        <taxon>Betaproteobacteria</taxon>
        <taxon>Burkholderiales</taxon>
        <taxon>Burkholderiaceae</taxon>
        <taxon>Paraburkholderia</taxon>
    </lineage>
</organism>
<comment type="caution">
    <text evidence="1">The sequence shown here is derived from an EMBL/GenBank/DDBJ whole genome shotgun (WGS) entry which is preliminary data.</text>
</comment>